<evidence type="ECO:0000313" key="6">
    <source>
        <dbReference type="Proteomes" id="UP000476055"/>
    </source>
</evidence>
<dbReference type="InterPro" id="IPR053135">
    <property type="entry name" value="AKR2_Oxidoreductase"/>
</dbReference>
<dbReference type="PANTHER" id="PTHR43312:SF1">
    <property type="entry name" value="NADP-DEPENDENT OXIDOREDUCTASE DOMAIN-CONTAINING PROTEIN"/>
    <property type="match status" value="1"/>
</dbReference>
<evidence type="ECO:0000259" key="4">
    <source>
        <dbReference type="PROSITE" id="PS51379"/>
    </source>
</evidence>
<dbReference type="Proteomes" id="UP000476055">
    <property type="component" value="Unassembled WGS sequence"/>
</dbReference>
<dbReference type="InterPro" id="IPR020471">
    <property type="entry name" value="AKR"/>
</dbReference>
<name>A0A6L5YL81_9FIRM</name>
<evidence type="ECO:0000256" key="1">
    <source>
        <dbReference type="ARBA" id="ARBA00022723"/>
    </source>
</evidence>
<dbReference type="InterPro" id="IPR017900">
    <property type="entry name" value="4Fe4S_Fe_S_CS"/>
</dbReference>
<dbReference type="GO" id="GO:0051536">
    <property type="term" value="F:iron-sulfur cluster binding"/>
    <property type="evidence" value="ECO:0007669"/>
    <property type="project" value="UniProtKB-KW"/>
</dbReference>
<organism evidence="5 6">
    <name type="scientific">Waltera intestinalis</name>
    <dbReference type="NCBI Taxonomy" id="2606635"/>
    <lineage>
        <taxon>Bacteria</taxon>
        <taxon>Bacillati</taxon>
        <taxon>Bacillota</taxon>
        <taxon>Clostridia</taxon>
        <taxon>Lachnospirales</taxon>
        <taxon>Lachnospiraceae</taxon>
        <taxon>Waltera</taxon>
    </lineage>
</organism>
<evidence type="ECO:0000313" key="5">
    <source>
        <dbReference type="EMBL" id="MST58710.1"/>
    </source>
</evidence>
<evidence type="ECO:0000256" key="2">
    <source>
        <dbReference type="ARBA" id="ARBA00023004"/>
    </source>
</evidence>
<accession>A0A6L5YL81</accession>
<dbReference type="InterPro" id="IPR023210">
    <property type="entry name" value="NADP_OxRdtase_dom"/>
</dbReference>
<keyword evidence="2" id="KW-0408">Iron</keyword>
<sequence>MEQKKRNLVTLGSTGITVEKNSFGALPIQRISKEAAIGLLRKAYAAGVTFYDTARYYTDSEEKVGAAFEGMRDKIYIATKTGATTAEGFWKELHTSLEKLKTDYIDIYQFHNPAFCPKPGDGTGLYEAMLEAKDKGMIRHIGITNHRLNVAHEAIDSGLYETLQFPFCYLATDKDLELVQDCKKAGMGFIAMKALSGGLINNSAAAYAYLAQFDNVLPIWGVQRESELDEFLSYIDNPPVLTPALQAVIDHDREELQGEFCRGCGYCMPCPAGIEINNCARMSLMIRRAPSAAQLTDEMQAKMRKIEECLHCGRCKSKCPYGLDTPALLEKNYKDYCEILAGKAY</sequence>
<dbReference type="SUPFAM" id="SSF46548">
    <property type="entry name" value="alpha-helical ferredoxin"/>
    <property type="match status" value="1"/>
</dbReference>
<dbReference type="GO" id="GO:0046872">
    <property type="term" value="F:metal ion binding"/>
    <property type="evidence" value="ECO:0007669"/>
    <property type="project" value="UniProtKB-KW"/>
</dbReference>
<dbReference type="AlphaFoldDB" id="A0A6L5YL81"/>
<dbReference type="CDD" id="cd19100">
    <property type="entry name" value="AKR_unchar"/>
    <property type="match status" value="1"/>
</dbReference>
<dbReference type="SUPFAM" id="SSF51430">
    <property type="entry name" value="NAD(P)-linked oxidoreductase"/>
    <property type="match status" value="1"/>
</dbReference>
<dbReference type="Pfam" id="PF13534">
    <property type="entry name" value="Fer4_17"/>
    <property type="match status" value="1"/>
</dbReference>
<gene>
    <name evidence="5" type="ORF">FYJ59_10770</name>
</gene>
<reference evidence="5 6" key="1">
    <citation type="submission" date="2019-08" db="EMBL/GenBank/DDBJ databases">
        <title>In-depth cultivation of the pig gut microbiome towards novel bacterial diversity and tailored functional studies.</title>
        <authorList>
            <person name="Wylensek D."/>
            <person name="Hitch T.C.A."/>
            <person name="Clavel T."/>
        </authorList>
    </citation>
    <scope>NUCLEOTIDE SEQUENCE [LARGE SCALE GENOMIC DNA]</scope>
    <source>
        <strain evidence="5 6">WCA3-601-WT-6H</strain>
    </source>
</reference>
<proteinExistence type="predicted"/>
<dbReference type="EMBL" id="VUMU01000014">
    <property type="protein sequence ID" value="MST58710.1"/>
    <property type="molecule type" value="Genomic_DNA"/>
</dbReference>
<dbReference type="PANTHER" id="PTHR43312">
    <property type="entry name" value="D-THREO-ALDOSE 1-DEHYDROGENASE"/>
    <property type="match status" value="1"/>
</dbReference>
<keyword evidence="3" id="KW-0411">Iron-sulfur</keyword>
<protein>
    <submittedName>
        <fullName evidence="5">Aldo/keto reductase</fullName>
    </submittedName>
</protein>
<dbReference type="Gene3D" id="3.20.20.100">
    <property type="entry name" value="NADP-dependent oxidoreductase domain"/>
    <property type="match status" value="1"/>
</dbReference>
<dbReference type="PROSITE" id="PS51379">
    <property type="entry name" value="4FE4S_FER_2"/>
    <property type="match status" value="1"/>
</dbReference>
<dbReference type="PRINTS" id="PR00069">
    <property type="entry name" value="ALDKETRDTASE"/>
</dbReference>
<evidence type="ECO:0000256" key="3">
    <source>
        <dbReference type="ARBA" id="ARBA00023014"/>
    </source>
</evidence>
<keyword evidence="6" id="KW-1185">Reference proteome</keyword>
<dbReference type="Pfam" id="PF00248">
    <property type="entry name" value="Aldo_ket_red"/>
    <property type="match status" value="1"/>
</dbReference>
<comment type="caution">
    <text evidence="5">The sequence shown here is derived from an EMBL/GenBank/DDBJ whole genome shotgun (WGS) entry which is preliminary data.</text>
</comment>
<keyword evidence="1" id="KW-0479">Metal-binding</keyword>
<dbReference type="InterPro" id="IPR036812">
    <property type="entry name" value="NAD(P)_OxRdtase_dom_sf"/>
</dbReference>
<dbReference type="RefSeq" id="WP_154497022.1">
    <property type="nucleotide sequence ID" value="NZ_VUMU01000014.1"/>
</dbReference>
<feature type="domain" description="4Fe-4S ferredoxin-type" evidence="4">
    <location>
        <begin position="299"/>
        <end position="331"/>
    </location>
</feature>
<dbReference type="InterPro" id="IPR017896">
    <property type="entry name" value="4Fe4S_Fe-S-bd"/>
</dbReference>
<dbReference type="PROSITE" id="PS00198">
    <property type="entry name" value="4FE4S_FER_1"/>
    <property type="match status" value="1"/>
</dbReference>
<dbReference type="GO" id="GO:0016491">
    <property type="term" value="F:oxidoreductase activity"/>
    <property type="evidence" value="ECO:0007669"/>
    <property type="project" value="InterPro"/>
</dbReference>